<evidence type="ECO:0000313" key="2">
    <source>
        <dbReference type="EMBL" id="TDZ32159.1"/>
    </source>
</evidence>
<gene>
    <name evidence="2" type="ORF">C8035_v000707</name>
</gene>
<accession>A0A4V3HRL6</accession>
<evidence type="ECO:0000256" key="1">
    <source>
        <dbReference type="SAM" id="MobiDB-lite"/>
    </source>
</evidence>
<keyword evidence="3" id="KW-1185">Reference proteome</keyword>
<feature type="region of interest" description="Disordered" evidence="1">
    <location>
        <begin position="142"/>
        <end position="161"/>
    </location>
</feature>
<reference evidence="2 3" key="1">
    <citation type="submission" date="2018-11" db="EMBL/GenBank/DDBJ databases">
        <title>Genome sequence and assembly of Colletotrichum spinosum.</title>
        <authorList>
            <person name="Gan P."/>
            <person name="Shirasu K."/>
        </authorList>
    </citation>
    <scope>NUCLEOTIDE SEQUENCE [LARGE SCALE GENOMIC DNA]</scope>
    <source>
        <strain evidence="2 3">CBS 515.97</strain>
    </source>
</reference>
<proteinExistence type="predicted"/>
<comment type="caution">
    <text evidence="2">The sequence shown here is derived from an EMBL/GenBank/DDBJ whole genome shotgun (WGS) entry which is preliminary data.</text>
</comment>
<evidence type="ECO:0000313" key="3">
    <source>
        <dbReference type="Proteomes" id="UP000295083"/>
    </source>
</evidence>
<sequence length="161" mass="17919">MLRSMLAGTSTALVVGLAASFVGSSIWGTAGLPFIVGSSLGFVIGSAKWYATATKEALLQLENYPSLLRLHVMANFPWKPELGRRGVEWYTANRFNSNWQMRSLIVVGWLTAQPALEEIRSRREAELVEAYARQRITERGLAADADETAEETQRERTLEQS</sequence>
<feature type="compositionally biased region" description="Basic and acidic residues" evidence="1">
    <location>
        <begin position="151"/>
        <end position="161"/>
    </location>
</feature>
<organism evidence="2 3">
    <name type="scientific">Colletotrichum spinosum</name>
    <dbReference type="NCBI Taxonomy" id="1347390"/>
    <lineage>
        <taxon>Eukaryota</taxon>
        <taxon>Fungi</taxon>
        <taxon>Dikarya</taxon>
        <taxon>Ascomycota</taxon>
        <taxon>Pezizomycotina</taxon>
        <taxon>Sordariomycetes</taxon>
        <taxon>Hypocreomycetidae</taxon>
        <taxon>Glomerellales</taxon>
        <taxon>Glomerellaceae</taxon>
        <taxon>Colletotrichum</taxon>
        <taxon>Colletotrichum orbiculare species complex</taxon>
    </lineage>
</organism>
<protein>
    <submittedName>
        <fullName evidence="2">Uncharacterized protein</fullName>
    </submittedName>
</protein>
<dbReference type="EMBL" id="QAPG01000085">
    <property type="protein sequence ID" value="TDZ32159.1"/>
    <property type="molecule type" value="Genomic_DNA"/>
</dbReference>
<dbReference type="AlphaFoldDB" id="A0A4V3HRL6"/>
<name>A0A4V3HRL6_9PEZI</name>
<dbReference type="Proteomes" id="UP000295083">
    <property type="component" value="Unassembled WGS sequence"/>
</dbReference>